<reference evidence="3" key="1">
    <citation type="journal article" date="2019" name="Int. J. Syst. Evol. Microbiol.">
        <title>The Global Catalogue of Microorganisms (GCM) 10K type strain sequencing project: providing services to taxonomists for standard genome sequencing and annotation.</title>
        <authorList>
            <consortium name="The Broad Institute Genomics Platform"/>
            <consortium name="The Broad Institute Genome Sequencing Center for Infectious Disease"/>
            <person name="Wu L."/>
            <person name="Ma J."/>
        </authorList>
    </citation>
    <scope>NUCLEOTIDE SEQUENCE [LARGE SCALE GENOMIC DNA]</scope>
    <source>
        <strain evidence="3">CCM 7480</strain>
    </source>
</reference>
<dbReference type="InterPro" id="IPR007345">
    <property type="entry name" value="Polysacch_pyruvyl_Trfase"/>
</dbReference>
<gene>
    <name evidence="2" type="ORF">ACFOPH_13365</name>
</gene>
<dbReference type="Proteomes" id="UP001595665">
    <property type="component" value="Unassembled WGS sequence"/>
</dbReference>
<accession>A0ABV7PMQ3</accession>
<keyword evidence="2" id="KW-0808">Transferase</keyword>
<dbReference type="Pfam" id="PF04230">
    <property type="entry name" value="PS_pyruv_trans"/>
    <property type="match status" value="1"/>
</dbReference>
<dbReference type="EMBL" id="JBHRVV010000001">
    <property type="protein sequence ID" value="MFC3459224.1"/>
    <property type="molecule type" value="Genomic_DNA"/>
</dbReference>
<proteinExistence type="predicted"/>
<evidence type="ECO:0000313" key="3">
    <source>
        <dbReference type="Proteomes" id="UP001595665"/>
    </source>
</evidence>
<keyword evidence="3" id="KW-1185">Reference proteome</keyword>
<protein>
    <submittedName>
        <fullName evidence="2">Polysaccharide pyruvyl transferase family protein</fullName>
    </submittedName>
</protein>
<sequence>MKPFLLGFAPSVEDSGMLDTIRAYQLVGDNTGNLAFCYAISRLLGGGLKSKLWHMPSAEISRTGDVGVLTLANQLGPHADLGFLVNNFRKLECRLVGIGLGAQAGNLQQEVDIPAGTLDWIREIQERSPTAAPNIAMRGEFSRRSLERYGLADKTVALGCPTLFISPEVKLGKTIAERFTGNPQNIAVTAGHQRWGHLARLEASLVQLMGANKGAYICQSPLEMVQIGRGEAKWITQEQRDLCRNYACPQLSDEEFTKWTEQHAFSFFSAAAWLEFVRRFDFVIGTRIHGVMLALQAGIPGLCIAHDSRTKELCETMKVPHVAASEVIGGIRRDELPRLFRFDPDEFDANRARLAGEYYKFFQNNRLVPAPYFSQIASSYVS</sequence>
<evidence type="ECO:0000313" key="2">
    <source>
        <dbReference type="EMBL" id="MFC3459224.1"/>
    </source>
</evidence>
<feature type="domain" description="Polysaccharide pyruvyl transferase" evidence="1">
    <location>
        <begin position="132"/>
        <end position="308"/>
    </location>
</feature>
<organism evidence="2 3">
    <name type="scientific">Massilia haematophila</name>
    <dbReference type="NCBI Taxonomy" id="457923"/>
    <lineage>
        <taxon>Bacteria</taxon>
        <taxon>Pseudomonadati</taxon>
        <taxon>Pseudomonadota</taxon>
        <taxon>Betaproteobacteria</taxon>
        <taxon>Burkholderiales</taxon>
        <taxon>Oxalobacteraceae</taxon>
        <taxon>Telluria group</taxon>
        <taxon>Massilia</taxon>
    </lineage>
</organism>
<evidence type="ECO:0000259" key="1">
    <source>
        <dbReference type="Pfam" id="PF04230"/>
    </source>
</evidence>
<dbReference type="RefSeq" id="WP_379735740.1">
    <property type="nucleotide sequence ID" value="NZ_JBHRVV010000001.1"/>
</dbReference>
<dbReference type="GO" id="GO:0016740">
    <property type="term" value="F:transferase activity"/>
    <property type="evidence" value="ECO:0007669"/>
    <property type="project" value="UniProtKB-KW"/>
</dbReference>
<name>A0ABV7PMQ3_9BURK</name>
<comment type="caution">
    <text evidence="2">The sequence shown here is derived from an EMBL/GenBank/DDBJ whole genome shotgun (WGS) entry which is preliminary data.</text>
</comment>